<accession>A0AAV0VBY1</accession>
<reference evidence="1" key="1">
    <citation type="submission" date="2022-12" db="EMBL/GenBank/DDBJ databases">
        <authorList>
            <person name="Webb A."/>
        </authorList>
    </citation>
    <scope>NUCLEOTIDE SEQUENCE</scope>
    <source>
        <strain evidence="1">Pd1</strain>
    </source>
</reference>
<evidence type="ECO:0000313" key="1">
    <source>
        <dbReference type="EMBL" id="CAI5745635.1"/>
    </source>
</evidence>
<sequence length="128" mass="14172">MLHTISNKAQVMMMDELITGGRVQAVVDSLHPVYGETHKCLLSPSANWYCLKIGDWGRSDVFGLLFAFEAKHNVFYLSVIEEHEVQAAAAAVFKSEGLVFCTTSAGKEGSVQIWDVASLTTIEQHRKQ</sequence>
<keyword evidence="2" id="KW-1185">Reference proteome</keyword>
<protein>
    <submittedName>
        <fullName evidence="1">Uncharacterized protein</fullName>
    </submittedName>
</protein>
<gene>
    <name evidence="1" type="ORF">PDE001_LOCUS10689</name>
</gene>
<dbReference type="Proteomes" id="UP001162029">
    <property type="component" value="Unassembled WGS sequence"/>
</dbReference>
<proteinExistence type="predicted"/>
<organism evidence="1 2">
    <name type="scientific">Peronospora destructor</name>
    <dbReference type="NCBI Taxonomy" id="86335"/>
    <lineage>
        <taxon>Eukaryota</taxon>
        <taxon>Sar</taxon>
        <taxon>Stramenopiles</taxon>
        <taxon>Oomycota</taxon>
        <taxon>Peronosporomycetes</taxon>
        <taxon>Peronosporales</taxon>
        <taxon>Peronosporaceae</taxon>
        <taxon>Peronospora</taxon>
    </lineage>
</organism>
<dbReference type="Gene3D" id="2.130.10.10">
    <property type="entry name" value="YVTN repeat-like/Quinoprotein amine dehydrogenase"/>
    <property type="match status" value="1"/>
</dbReference>
<comment type="caution">
    <text evidence="1">The sequence shown here is derived from an EMBL/GenBank/DDBJ whole genome shotgun (WGS) entry which is preliminary data.</text>
</comment>
<dbReference type="AlphaFoldDB" id="A0AAV0VBY1"/>
<name>A0AAV0VBY1_9STRA</name>
<dbReference type="EMBL" id="CANTFM010002300">
    <property type="protein sequence ID" value="CAI5745635.1"/>
    <property type="molecule type" value="Genomic_DNA"/>
</dbReference>
<dbReference type="InterPro" id="IPR015943">
    <property type="entry name" value="WD40/YVTN_repeat-like_dom_sf"/>
</dbReference>
<evidence type="ECO:0000313" key="2">
    <source>
        <dbReference type="Proteomes" id="UP001162029"/>
    </source>
</evidence>